<dbReference type="Proteomes" id="UP001642360">
    <property type="component" value="Unassembled WGS sequence"/>
</dbReference>
<protein>
    <submittedName>
        <fullName evidence="2">Uncharacterized protein</fullName>
    </submittedName>
</protein>
<proteinExistence type="predicted"/>
<sequence length="129" mass="15050">MVDRGCWDYAKLIDLFLDFDVKDILFIPLCEDLLADSHVSRGPMSFELRSGYYLIMEHGLHRQQSSLVLRAVVPMWMGIISCGTYLFLAKLRFLRGSFFLIFCLFKLISFRGKSQLRMNVSFVVIIKNR</sequence>
<keyword evidence="1" id="KW-0812">Transmembrane</keyword>
<dbReference type="EMBL" id="CAUOFW020002071">
    <property type="protein sequence ID" value="CAK9150912.1"/>
    <property type="molecule type" value="Genomic_DNA"/>
</dbReference>
<gene>
    <name evidence="2" type="ORF">ILEXP_LOCUS19066</name>
</gene>
<feature type="transmembrane region" description="Helical" evidence="1">
    <location>
        <begin position="93"/>
        <end position="110"/>
    </location>
</feature>
<evidence type="ECO:0000313" key="3">
    <source>
        <dbReference type="Proteomes" id="UP001642360"/>
    </source>
</evidence>
<evidence type="ECO:0000313" key="2">
    <source>
        <dbReference type="EMBL" id="CAK9150912.1"/>
    </source>
</evidence>
<dbReference type="AlphaFoldDB" id="A0ABC8S8Z7"/>
<keyword evidence="1" id="KW-0472">Membrane</keyword>
<comment type="caution">
    <text evidence="2">The sequence shown here is derived from an EMBL/GenBank/DDBJ whole genome shotgun (WGS) entry which is preliminary data.</text>
</comment>
<feature type="transmembrane region" description="Helical" evidence="1">
    <location>
        <begin position="67"/>
        <end position="87"/>
    </location>
</feature>
<reference evidence="2 3" key="1">
    <citation type="submission" date="2024-02" db="EMBL/GenBank/DDBJ databases">
        <authorList>
            <person name="Vignale AGUSTIN F."/>
            <person name="Sosa J E."/>
            <person name="Modenutti C."/>
        </authorList>
    </citation>
    <scope>NUCLEOTIDE SEQUENCE [LARGE SCALE GENOMIC DNA]</scope>
</reference>
<evidence type="ECO:0000256" key="1">
    <source>
        <dbReference type="SAM" id="Phobius"/>
    </source>
</evidence>
<keyword evidence="1" id="KW-1133">Transmembrane helix</keyword>
<keyword evidence="3" id="KW-1185">Reference proteome</keyword>
<accession>A0ABC8S8Z7</accession>
<organism evidence="2 3">
    <name type="scientific">Ilex paraguariensis</name>
    <name type="common">yerba mate</name>
    <dbReference type="NCBI Taxonomy" id="185542"/>
    <lineage>
        <taxon>Eukaryota</taxon>
        <taxon>Viridiplantae</taxon>
        <taxon>Streptophyta</taxon>
        <taxon>Embryophyta</taxon>
        <taxon>Tracheophyta</taxon>
        <taxon>Spermatophyta</taxon>
        <taxon>Magnoliopsida</taxon>
        <taxon>eudicotyledons</taxon>
        <taxon>Gunneridae</taxon>
        <taxon>Pentapetalae</taxon>
        <taxon>asterids</taxon>
        <taxon>campanulids</taxon>
        <taxon>Aquifoliales</taxon>
        <taxon>Aquifoliaceae</taxon>
        <taxon>Ilex</taxon>
    </lineage>
</organism>
<name>A0ABC8S8Z7_9AQUA</name>